<dbReference type="InterPro" id="IPR058009">
    <property type="entry name" value="TTP_Phage_16"/>
</dbReference>
<name>A0A8S5SN68_9CAUD</name>
<protein>
    <submittedName>
        <fullName evidence="1">Major tail protein</fullName>
    </submittedName>
</protein>
<evidence type="ECO:0000313" key="1">
    <source>
        <dbReference type="EMBL" id="DAF52457.1"/>
    </source>
</evidence>
<accession>A0A8S5SN68</accession>
<dbReference type="Pfam" id="PF25595">
    <property type="entry name" value="Phage_TTP_16"/>
    <property type="match status" value="1"/>
</dbReference>
<organism evidence="1">
    <name type="scientific">Siphoviridae sp. ctj912</name>
    <dbReference type="NCBI Taxonomy" id="2827920"/>
    <lineage>
        <taxon>Viruses</taxon>
        <taxon>Duplodnaviria</taxon>
        <taxon>Heunggongvirae</taxon>
        <taxon>Uroviricota</taxon>
        <taxon>Caudoviricetes</taxon>
    </lineage>
</organism>
<proteinExistence type="predicted"/>
<dbReference type="EMBL" id="BK032637">
    <property type="protein sequence ID" value="DAF52457.1"/>
    <property type="molecule type" value="Genomic_DNA"/>
</dbReference>
<reference evidence="1" key="1">
    <citation type="journal article" date="2021" name="Proc. Natl. Acad. Sci. U.S.A.">
        <title>A Catalog of Tens of Thousands of Viruses from Human Metagenomes Reveals Hidden Associations with Chronic Diseases.</title>
        <authorList>
            <person name="Tisza M.J."/>
            <person name="Buck C.B."/>
        </authorList>
    </citation>
    <scope>NUCLEOTIDE SEQUENCE</scope>
    <source>
        <strain evidence="1">Ctj912</strain>
    </source>
</reference>
<sequence length="173" mass="18544">MAGAKTLADGRIALWALTAKPANLAKPTITEITAGKKISCRILKNDYALGAESDTEINEQEMCKKGEGKAPGPTTYAGNITVLRYLDEAGKPVAADDFVWDLIKKKGTTIWLVEREGPDEAKEIEDGDIVSVYEAVLGTPTKPSDRFAGYIKRTAKLNIMDAAEDVAVGMAAL</sequence>